<organism evidence="1 2">
    <name type="scientific">Cichorium intybus</name>
    <name type="common">Chicory</name>
    <dbReference type="NCBI Taxonomy" id="13427"/>
    <lineage>
        <taxon>Eukaryota</taxon>
        <taxon>Viridiplantae</taxon>
        <taxon>Streptophyta</taxon>
        <taxon>Embryophyta</taxon>
        <taxon>Tracheophyta</taxon>
        <taxon>Spermatophyta</taxon>
        <taxon>Magnoliopsida</taxon>
        <taxon>eudicotyledons</taxon>
        <taxon>Gunneridae</taxon>
        <taxon>Pentapetalae</taxon>
        <taxon>asterids</taxon>
        <taxon>campanulids</taxon>
        <taxon>Asterales</taxon>
        <taxon>Asteraceae</taxon>
        <taxon>Cichorioideae</taxon>
        <taxon>Cichorieae</taxon>
        <taxon>Cichoriinae</taxon>
        <taxon>Cichorium</taxon>
    </lineage>
</organism>
<evidence type="ECO:0000313" key="1">
    <source>
        <dbReference type="EMBL" id="KAI3763769.1"/>
    </source>
</evidence>
<comment type="caution">
    <text evidence="1">The sequence shown here is derived from an EMBL/GenBank/DDBJ whole genome shotgun (WGS) entry which is preliminary data.</text>
</comment>
<accession>A0ACB9EXT2</accession>
<dbReference type="Proteomes" id="UP001055811">
    <property type="component" value="Linkage Group LG03"/>
</dbReference>
<keyword evidence="2" id="KW-1185">Reference proteome</keyword>
<reference evidence="1 2" key="2">
    <citation type="journal article" date="2022" name="Mol. Ecol. Resour.">
        <title>The genomes of chicory, endive, great burdock and yacon provide insights into Asteraceae paleo-polyploidization history and plant inulin production.</title>
        <authorList>
            <person name="Fan W."/>
            <person name="Wang S."/>
            <person name="Wang H."/>
            <person name="Wang A."/>
            <person name="Jiang F."/>
            <person name="Liu H."/>
            <person name="Zhao H."/>
            <person name="Xu D."/>
            <person name="Zhang Y."/>
        </authorList>
    </citation>
    <scope>NUCLEOTIDE SEQUENCE [LARGE SCALE GENOMIC DNA]</scope>
    <source>
        <strain evidence="2">cv. Punajuju</strain>
        <tissue evidence="1">Leaves</tissue>
    </source>
</reference>
<proteinExistence type="predicted"/>
<reference evidence="2" key="1">
    <citation type="journal article" date="2022" name="Mol. Ecol. Resour.">
        <title>The genomes of chicory, endive, great burdock and yacon provide insights into Asteraceae palaeo-polyploidization history and plant inulin production.</title>
        <authorList>
            <person name="Fan W."/>
            <person name="Wang S."/>
            <person name="Wang H."/>
            <person name="Wang A."/>
            <person name="Jiang F."/>
            <person name="Liu H."/>
            <person name="Zhao H."/>
            <person name="Xu D."/>
            <person name="Zhang Y."/>
        </authorList>
    </citation>
    <scope>NUCLEOTIDE SEQUENCE [LARGE SCALE GENOMIC DNA]</scope>
    <source>
        <strain evidence="2">cv. Punajuju</strain>
    </source>
</reference>
<protein>
    <submittedName>
        <fullName evidence="1">Uncharacterized protein</fullName>
    </submittedName>
</protein>
<dbReference type="EMBL" id="CM042011">
    <property type="protein sequence ID" value="KAI3763769.1"/>
    <property type="molecule type" value="Genomic_DNA"/>
</dbReference>
<evidence type="ECO:0000313" key="2">
    <source>
        <dbReference type="Proteomes" id="UP001055811"/>
    </source>
</evidence>
<sequence length="177" mass="20323">MANNFPGVIRNRERILKRWSRVVGEDEIENFVVVGSDTIVEGFDKSFSIDEMNVVMTIHELDVFKVDLTVYRLVKMYRSVNQDVEIMLMKVIVVFGSDQKSVSEYRRNGIKKSLKVKVLVARSLIWMIYLKKGGENVSQDTPHQNEGIEQGNQDTTYQEEGGDNVNQSTTHQDEGFE</sequence>
<name>A0ACB9EXT2_CICIN</name>
<gene>
    <name evidence="1" type="ORF">L2E82_13766</name>
</gene>